<evidence type="ECO:0000313" key="1">
    <source>
        <dbReference type="EMBL" id="CAD2125162.1"/>
    </source>
</evidence>
<comment type="caution">
    <text evidence="1">The sequence shown here is derived from an EMBL/GenBank/DDBJ whole genome shotgun (WGS) entry which is preliminary data.</text>
</comment>
<evidence type="ECO:0000313" key="2">
    <source>
        <dbReference type="Proteomes" id="UP000580250"/>
    </source>
</evidence>
<reference evidence="1 2" key="1">
    <citation type="submission" date="2020-08" db="EMBL/GenBank/DDBJ databases">
        <authorList>
            <person name="Koutsovoulos G."/>
            <person name="Danchin GJ E."/>
        </authorList>
    </citation>
    <scope>NUCLEOTIDE SEQUENCE [LARGE SCALE GENOMIC DNA]</scope>
</reference>
<gene>
    <name evidence="1" type="ORF">MENT_LOCUS1085</name>
</gene>
<dbReference type="AlphaFoldDB" id="A0A6V7TK65"/>
<organism evidence="1 2">
    <name type="scientific">Meloidogyne enterolobii</name>
    <name type="common">Root-knot nematode worm</name>
    <name type="synonym">Meloidogyne mayaguensis</name>
    <dbReference type="NCBI Taxonomy" id="390850"/>
    <lineage>
        <taxon>Eukaryota</taxon>
        <taxon>Metazoa</taxon>
        <taxon>Ecdysozoa</taxon>
        <taxon>Nematoda</taxon>
        <taxon>Chromadorea</taxon>
        <taxon>Rhabditida</taxon>
        <taxon>Tylenchina</taxon>
        <taxon>Tylenchomorpha</taxon>
        <taxon>Tylenchoidea</taxon>
        <taxon>Meloidogynidae</taxon>
        <taxon>Meloidogyninae</taxon>
        <taxon>Meloidogyne</taxon>
    </lineage>
</organism>
<protein>
    <submittedName>
        <fullName evidence="1">Uncharacterized protein</fullName>
    </submittedName>
</protein>
<sequence length="86" mass="10524">MPLSCPTNNSATENSGFRFLMTNRLRSRIRMENKVDGPWIFGISWYRDKEWKKEHQRGSETRFFFVKKRDKALRCIFFNFYLFICK</sequence>
<accession>A0A6V7TK65</accession>
<proteinExistence type="predicted"/>
<dbReference type="Proteomes" id="UP000580250">
    <property type="component" value="Unassembled WGS sequence"/>
</dbReference>
<dbReference type="EMBL" id="CAJEWN010000003">
    <property type="protein sequence ID" value="CAD2125162.1"/>
    <property type="molecule type" value="Genomic_DNA"/>
</dbReference>
<name>A0A6V7TK65_MELEN</name>